<evidence type="ECO:0000259" key="2">
    <source>
        <dbReference type="PROSITE" id="PS50263"/>
    </source>
</evidence>
<dbReference type="PANTHER" id="PTHR23088:SF27">
    <property type="entry name" value="DEAMINATED GLUTATHIONE AMIDASE"/>
    <property type="match status" value="1"/>
</dbReference>
<comment type="caution">
    <text evidence="3">The sequence shown here is derived from an EMBL/GenBank/DDBJ whole genome shotgun (WGS) entry which is preliminary data.</text>
</comment>
<dbReference type="InterPro" id="IPR036526">
    <property type="entry name" value="C-N_Hydrolase_sf"/>
</dbReference>
<proteinExistence type="inferred from homology"/>
<dbReference type="Gene3D" id="3.60.110.10">
    <property type="entry name" value="Carbon-nitrogen hydrolase"/>
    <property type="match status" value="1"/>
</dbReference>
<dbReference type="Pfam" id="PF00795">
    <property type="entry name" value="CN_hydrolase"/>
    <property type="match status" value="1"/>
</dbReference>
<gene>
    <name evidence="3" type="ORF">EKG35_12135</name>
</gene>
<keyword evidence="4" id="KW-1185">Reference proteome</keyword>
<dbReference type="EMBL" id="RXNR01000032">
    <property type="protein sequence ID" value="RTQ92443.1"/>
    <property type="molecule type" value="Genomic_DNA"/>
</dbReference>
<dbReference type="RefSeq" id="WP_126294730.1">
    <property type="nucleotide sequence ID" value="NZ_CP155468.1"/>
</dbReference>
<dbReference type="InterPro" id="IPR003010">
    <property type="entry name" value="C-N_Hydrolase"/>
</dbReference>
<feature type="domain" description="CN hydrolase" evidence="2">
    <location>
        <begin position="6"/>
        <end position="242"/>
    </location>
</feature>
<dbReference type="SUPFAM" id="SSF56317">
    <property type="entry name" value="Carbon-nitrogen hydrolase"/>
    <property type="match status" value="1"/>
</dbReference>
<dbReference type="OrthoDB" id="9811121at2"/>
<accession>A0A431UQM8</accession>
<protein>
    <submittedName>
        <fullName evidence="3">Carbon-nitrogen hydrolase family protein</fullName>
    </submittedName>
</protein>
<evidence type="ECO:0000256" key="1">
    <source>
        <dbReference type="ARBA" id="ARBA00010613"/>
    </source>
</evidence>
<name>A0A431UQM8_9BACI</name>
<evidence type="ECO:0000313" key="3">
    <source>
        <dbReference type="EMBL" id="RTQ92443.1"/>
    </source>
</evidence>
<evidence type="ECO:0000313" key="4">
    <source>
        <dbReference type="Proteomes" id="UP000276349"/>
    </source>
</evidence>
<reference evidence="3 4" key="1">
    <citation type="submission" date="2018-12" db="EMBL/GenBank/DDBJ databases">
        <authorList>
            <person name="Yu L."/>
        </authorList>
    </citation>
    <scope>NUCLEOTIDE SEQUENCE [LARGE SCALE GENOMIC DNA]</scope>
    <source>
        <strain evidence="3 4">S5H2222</strain>
    </source>
</reference>
<sequence>MKKDIFKVAAIQMNCVLGNKEENLNKAYSLITNAAKKQAKLIVLPELFSTGYRVEEKDLELAERFPGDTIDWMKNIAKELDIILVSCITEESIVDGVLYDTAVIVDKSGLQCSYRKIYLWDQENVRFAQGQNYQTYSIENLNIGLQICYEVGFPEGARILTLQGANLLIYPSAFGNARLYAWDIATRARALENGCFVIAANRIGTEKDETTFGGHSRIIDPTGKILAEALDDEEIIIAEIDLSLVKEQRRTIPYLRDLNIPLVISEFNKFK</sequence>
<comment type="similarity">
    <text evidence="1">Belongs to the carbon-nitrogen hydrolase superfamily. NIT1/NIT2 family.</text>
</comment>
<dbReference type="CDD" id="cd07197">
    <property type="entry name" value="nitrilase"/>
    <property type="match status" value="1"/>
</dbReference>
<dbReference type="GO" id="GO:0016787">
    <property type="term" value="F:hydrolase activity"/>
    <property type="evidence" value="ECO:0007669"/>
    <property type="project" value="UniProtKB-KW"/>
</dbReference>
<dbReference type="Proteomes" id="UP000276349">
    <property type="component" value="Unassembled WGS sequence"/>
</dbReference>
<keyword evidence="3" id="KW-0378">Hydrolase</keyword>
<organism evidence="3 4">
    <name type="scientific">Lysinibacillus telephonicus</name>
    <dbReference type="NCBI Taxonomy" id="1714840"/>
    <lineage>
        <taxon>Bacteria</taxon>
        <taxon>Bacillati</taxon>
        <taxon>Bacillota</taxon>
        <taxon>Bacilli</taxon>
        <taxon>Bacillales</taxon>
        <taxon>Bacillaceae</taxon>
        <taxon>Lysinibacillus</taxon>
    </lineage>
</organism>
<dbReference type="PANTHER" id="PTHR23088">
    <property type="entry name" value="NITRILASE-RELATED"/>
    <property type="match status" value="1"/>
</dbReference>
<dbReference type="PROSITE" id="PS50263">
    <property type="entry name" value="CN_HYDROLASE"/>
    <property type="match status" value="1"/>
</dbReference>
<dbReference type="AlphaFoldDB" id="A0A431UQM8"/>